<dbReference type="SMART" id="SM00100">
    <property type="entry name" value="cNMP"/>
    <property type="match status" value="1"/>
</dbReference>
<dbReference type="InterPro" id="IPR012318">
    <property type="entry name" value="HTH_CRP"/>
</dbReference>
<dbReference type="InterPro" id="IPR000595">
    <property type="entry name" value="cNMP-bd_dom"/>
</dbReference>
<dbReference type="PROSITE" id="PS51063">
    <property type="entry name" value="HTH_CRP_2"/>
    <property type="match status" value="1"/>
</dbReference>
<dbReference type="PROSITE" id="PS50042">
    <property type="entry name" value="CNMP_BINDING_3"/>
    <property type="match status" value="1"/>
</dbReference>
<evidence type="ECO:0000256" key="3">
    <source>
        <dbReference type="ARBA" id="ARBA00023163"/>
    </source>
</evidence>
<evidence type="ECO:0000256" key="2">
    <source>
        <dbReference type="ARBA" id="ARBA00023125"/>
    </source>
</evidence>
<dbReference type="Gene3D" id="2.60.120.10">
    <property type="entry name" value="Jelly Rolls"/>
    <property type="match status" value="1"/>
</dbReference>
<dbReference type="EMBL" id="VSSQ01006025">
    <property type="protein sequence ID" value="MPM31274.1"/>
    <property type="molecule type" value="Genomic_DNA"/>
</dbReference>
<protein>
    <submittedName>
        <fullName evidence="6">CRP-like cAMP-activated global transcriptional regulator</fullName>
    </submittedName>
</protein>
<reference evidence="6" key="1">
    <citation type="submission" date="2019-08" db="EMBL/GenBank/DDBJ databases">
        <authorList>
            <person name="Kucharzyk K."/>
            <person name="Murdoch R.W."/>
            <person name="Higgins S."/>
            <person name="Loffler F."/>
        </authorList>
    </citation>
    <scope>NUCLEOTIDE SEQUENCE</scope>
</reference>
<organism evidence="6">
    <name type="scientific">bioreactor metagenome</name>
    <dbReference type="NCBI Taxonomy" id="1076179"/>
    <lineage>
        <taxon>unclassified sequences</taxon>
        <taxon>metagenomes</taxon>
        <taxon>ecological metagenomes</taxon>
    </lineage>
</organism>
<accession>A0A644YZ90</accession>
<evidence type="ECO:0000259" key="5">
    <source>
        <dbReference type="PROSITE" id="PS51063"/>
    </source>
</evidence>
<dbReference type="Pfam" id="PF13545">
    <property type="entry name" value="HTH_Crp_2"/>
    <property type="match status" value="1"/>
</dbReference>
<gene>
    <name evidence="6" type="primary">glxR_11</name>
    <name evidence="6" type="ORF">SDC9_77829</name>
</gene>
<dbReference type="SUPFAM" id="SSF51206">
    <property type="entry name" value="cAMP-binding domain-like"/>
    <property type="match status" value="1"/>
</dbReference>
<dbReference type="GO" id="GO:0003700">
    <property type="term" value="F:DNA-binding transcription factor activity"/>
    <property type="evidence" value="ECO:0007669"/>
    <property type="project" value="TreeGrafter"/>
</dbReference>
<proteinExistence type="predicted"/>
<dbReference type="InterPro" id="IPR036388">
    <property type="entry name" value="WH-like_DNA-bd_sf"/>
</dbReference>
<feature type="domain" description="HTH crp-type" evidence="5">
    <location>
        <begin position="151"/>
        <end position="224"/>
    </location>
</feature>
<dbReference type="Gene3D" id="1.10.10.10">
    <property type="entry name" value="Winged helix-like DNA-binding domain superfamily/Winged helix DNA-binding domain"/>
    <property type="match status" value="1"/>
</dbReference>
<evidence type="ECO:0000256" key="1">
    <source>
        <dbReference type="ARBA" id="ARBA00023015"/>
    </source>
</evidence>
<dbReference type="GO" id="GO:0003677">
    <property type="term" value="F:DNA binding"/>
    <property type="evidence" value="ECO:0007669"/>
    <property type="project" value="UniProtKB-KW"/>
</dbReference>
<dbReference type="InterPro" id="IPR014710">
    <property type="entry name" value="RmlC-like_jellyroll"/>
</dbReference>
<keyword evidence="3" id="KW-0804">Transcription</keyword>
<comment type="caution">
    <text evidence="6">The sequence shown here is derived from an EMBL/GenBank/DDBJ whole genome shotgun (WGS) entry which is preliminary data.</text>
</comment>
<dbReference type="CDD" id="cd00038">
    <property type="entry name" value="CAP_ED"/>
    <property type="match status" value="1"/>
</dbReference>
<evidence type="ECO:0000313" key="6">
    <source>
        <dbReference type="EMBL" id="MPM31274.1"/>
    </source>
</evidence>
<dbReference type="SUPFAM" id="SSF46785">
    <property type="entry name" value="Winged helix' DNA-binding domain"/>
    <property type="match status" value="1"/>
</dbReference>
<keyword evidence="2" id="KW-0238">DNA-binding</keyword>
<feature type="domain" description="Cyclic nucleotide-binding" evidence="4">
    <location>
        <begin position="17"/>
        <end position="117"/>
    </location>
</feature>
<dbReference type="GO" id="GO:0005829">
    <property type="term" value="C:cytosol"/>
    <property type="evidence" value="ECO:0007669"/>
    <property type="project" value="TreeGrafter"/>
</dbReference>
<dbReference type="InterPro" id="IPR050397">
    <property type="entry name" value="Env_Response_Regulators"/>
</dbReference>
<dbReference type="PANTHER" id="PTHR24567:SF68">
    <property type="entry name" value="DNA-BINDING TRANSCRIPTIONAL DUAL REGULATOR CRP"/>
    <property type="match status" value="1"/>
</dbReference>
<dbReference type="InterPro" id="IPR018490">
    <property type="entry name" value="cNMP-bd_dom_sf"/>
</dbReference>
<keyword evidence="1" id="KW-0805">Transcription regulation</keyword>
<dbReference type="PANTHER" id="PTHR24567">
    <property type="entry name" value="CRP FAMILY TRANSCRIPTIONAL REGULATORY PROTEIN"/>
    <property type="match status" value="1"/>
</dbReference>
<evidence type="ECO:0000259" key="4">
    <source>
        <dbReference type="PROSITE" id="PS50042"/>
    </source>
</evidence>
<dbReference type="AlphaFoldDB" id="A0A644YZ90"/>
<name>A0A644YZ90_9ZZZZ</name>
<sequence length="236" mass="26887">MDERKTPLFSEIAEASPFIEMPELDWSSVTHDLELSTFNSGMIIYQQDTVANYIYLVKKGRVRVDLYSYSGEYKSLFFASTGCLFGEISTIDGLPNRGTAIATVPSKVYLIPKARFQYEMSHNIQFCNNVALLLARKFRFLTAEIELQSFYNSYYKVGFVLTHLVRSYGTKTDEGYRLNIGFTHQEMASLTGLSRVSVSKILSDFKTRGIIDKRQGNIIIPDVDALYKMLLENVNI</sequence>
<dbReference type="InterPro" id="IPR036390">
    <property type="entry name" value="WH_DNA-bd_sf"/>
</dbReference>
<dbReference type="SMART" id="SM00419">
    <property type="entry name" value="HTH_CRP"/>
    <property type="match status" value="1"/>
</dbReference>
<dbReference type="Pfam" id="PF00027">
    <property type="entry name" value="cNMP_binding"/>
    <property type="match status" value="1"/>
</dbReference>